<protein>
    <submittedName>
        <fullName evidence="1">Uncharacterized protein</fullName>
    </submittedName>
</protein>
<evidence type="ECO:0000313" key="1">
    <source>
        <dbReference type="EMBL" id="ASX25780.1"/>
    </source>
</evidence>
<organism evidence="1 2">
    <name type="scientific">Candidatus Hamiltonella defensa</name>
    <name type="common">Bemisia tabaci</name>
    <dbReference type="NCBI Taxonomy" id="672795"/>
    <lineage>
        <taxon>Bacteria</taxon>
        <taxon>Pseudomonadati</taxon>
        <taxon>Pseudomonadota</taxon>
        <taxon>Gammaproteobacteria</taxon>
        <taxon>Enterobacterales</taxon>
        <taxon>Enterobacteriaceae</taxon>
        <taxon>aphid secondary symbionts</taxon>
        <taxon>Candidatus Williamhamiltonella</taxon>
    </lineage>
</organism>
<reference evidence="1 2" key="2">
    <citation type="submission" date="2017-09" db="EMBL/GenBank/DDBJ databases">
        <title>The genome of whitefly Bemisia tabaci, a global crop pest, provides novel insights into virus transmission, host adaptation and insecticide resistance.</title>
        <authorList>
            <person name="Kaur N."/>
            <person name="Kliot A."/>
            <person name="Pinheiro P.V."/>
            <person name="Luan J."/>
            <person name="Zheng Y."/>
            <person name="Liu W."/>
            <person name="Sun H."/>
            <person name="Yang X."/>
            <person name="Xu Y."/>
            <person name="Luo Y."/>
            <person name="Kruse A."/>
            <person name="Fisher T.W."/>
            <person name="Nelson D.R."/>
            <person name="Elimelech M."/>
            <person name="MacCoss M."/>
            <person name="Johnson R."/>
            <person name="Cohen E."/>
            <person name="Hunter W.B."/>
            <person name="Brown J.K."/>
            <person name="Jander G."/>
            <person name="Cilia M."/>
            <person name="Douglas A.E."/>
            <person name="Ghanim M."/>
            <person name="Simmons A.M."/>
            <person name="Wintermantel W.M."/>
            <person name="Ling K.-S."/>
            <person name="Fei Z."/>
        </authorList>
    </citation>
    <scope>NUCLEOTIDE SEQUENCE [LARGE SCALE GENOMIC DNA]</scope>
    <source>
        <strain evidence="1 2">MEAM1</strain>
    </source>
</reference>
<dbReference type="EMBL" id="CP016303">
    <property type="protein sequence ID" value="ASX25780.1"/>
    <property type="molecule type" value="Genomic_DNA"/>
</dbReference>
<accession>A0A249DXI0</accession>
<reference evidence="2" key="1">
    <citation type="submission" date="2016-06" db="EMBL/GenBank/DDBJ databases">
        <authorList>
            <person name="Chen W."/>
            <person name="Hasegawa D.K."/>
        </authorList>
    </citation>
    <scope>NUCLEOTIDE SEQUENCE [LARGE SCALE GENOMIC DNA]</scope>
    <source>
        <strain evidence="2">MEAM1</strain>
    </source>
</reference>
<dbReference type="Proteomes" id="UP000216438">
    <property type="component" value="Chromosome"/>
</dbReference>
<dbReference type="RefSeq" id="WP_095591322.1">
    <property type="nucleotide sequence ID" value="NZ_CP016303.1"/>
</dbReference>
<dbReference type="AlphaFoldDB" id="A0A249DXI0"/>
<evidence type="ECO:0000313" key="2">
    <source>
        <dbReference type="Proteomes" id="UP000216438"/>
    </source>
</evidence>
<sequence>MERQNKACNALDDIRGPNIQGHMVNYSESWEKGVGNCGEMSEIAAQFINKSEGYATQYKVDNKRTHVFTLVGIPPRTAEDHIHFSDYDNCWVVDPWAGIVCEASQYTKRFEEKMNQWSENKKHKMIITVEWTKSNQPYAKWTKPNNSNWLDTVVKGNKVPIYPESYYSESRAKSTWL</sequence>
<proteinExistence type="predicted"/>
<name>A0A249DXI0_9ENTR</name>
<gene>
    <name evidence="1" type="ORF">BA171_01020</name>
</gene>